<feature type="compositionally biased region" description="Low complexity" evidence="1">
    <location>
        <begin position="186"/>
        <end position="199"/>
    </location>
</feature>
<comment type="caution">
    <text evidence="2">The sequence shown here is derived from an EMBL/GenBank/DDBJ whole genome shotgun (WGS) entry which is preliminary data.</text>
</comment>
<dbReference type="GO" id="GO:0030041">
    <property type="term" value="P:actin filament polymerization"/>
    <property type="evidence" value="ECO:0007669"/>
    <property type="project" value="TreeGrafter"/>
</dbReference>
<dbReference type="GO" id="GO:0005884">
    <property type="term" value="C:actin filament"/>
    <property type="evidence" value="ECO:0007669"/>
    <property type="project" value="TreeGrafter"/>
</dbReference>
<dbReference type="Proteomes" id="UP000440578">
    <property type="component" value="Unassembled WGS sequence"/>
</dbReference>
<reference evidence="2 3" key="1">
    <citation type="submission" date="2019-07" db="EMBL/GenBank/DDBJ databases">
        <title>Draft genome assembly of a fouling barnacle, Amphibalanus amphitrite (Darwin, 1854): The first reference genome for Thecostraca.</title>
        <authorList>
            <person name="Kim W."/>
        </authorList>
    </citation>
    <scope>NUCLEOTIDE SEQUENCE [LARGE SCALE GENOMIC DNA]</scope>
    <source>
        <strain evidence="2">SNU_AA5</strain>
        <tissue evidence="2">Soma without cirri and trophi</tissue>
    </source>
</reference>
<protein>
    <submittedName>
        <fullName evidence="2">Uncharacterized protein</fullName>
    </submittedName>
</protein>
<keyword evidence="3" id="KW-1185">Reference proteome</keyword>
<dbReference type="PANTHER" id="PTHR45691">
    <property type="entry name" value="PROTEIN DIAPHANOUS"/>
    <property type="match status" value="1"/>
</dbReference>
<feature type="region of interest" description="Disordered" evidence="1">
    <location>
        <begin position="284"/>
        <end position="342"/>
    </location>
</feature>
<accession>A0A6A4VDJ5</accession>
<dbReference type="PANTHER" id="PTHR45691:SF18">
    <property type="entry name" value="FH2 DOMAIN-CONTAINING 1"/>
    <property type="match status" value="1"/>
</dbReference>
<feature type="region of interest" description="Disordered" evidence="1">
    <location>
        <begin position="31"/>
        <end position="67"/>
    </location>
</feature>
<dbReference type="AlphaFoldDB" id="A0A6A4VDJ5"/>
<feature type="compositionally biased region" description="Basic residues" evidence="1">
    <location>
        <begin position="121"/>
        <end position="132"/>
    </location>
</feature>
<feature type="compositionally biased region" description="Pro residues" evidence="1">
    <location>
        <begin position="200"/>
        <end position="217"/>
    </location>
</feature>
<proteinExistence type="predicted"/>
<feature type="region of interest" description="Disordered" evidence="1">
    <location>
        <begin position="115"/>
        <end position="220"/>
    </location>
</feature>
<name>A0A6A4VDJ5_AMPAM</name>
<feature type="compositionally biased region" description="Basic and acidic residues" evidence="1">
    <location>
        <begin position="57"/>
        <end position="67"/>
    </location>
</feature>
<dbReference type="InterPro" id="IPR051412">
    <property type="entry name" value="Formin_Homology_Diaphanous_sf"/>
</dbReference>
<evidence type="ECO:0000313" key="2">
    <source>
        <dbReference type="EMBL" id="KAF0288452.1"/>
    </source>
</evidence>
<evidence type="ECO:0000313" key="3">
    <source>
        <dbReference type="Proteomes" id="UP000440578"/>
    </source>
</evidence>
<feature type="compositionally biased region" description="Pro residues" evidence="1">
    <location>
        <begin position="292"/>
        <end position="304"/>
    </location>
</feature>
<dbReference type="EMBL" id="VIIS01002112">
    <property type="protein sequence ID" value="KAF0288452.1"/>
    <property type="molecule type" value="Genomic_DNA"/>
</dbReference>
<feature type="compositionally biased region" description="Pro residues" evidence="1">
    <location>
        <begin position="140"/>
        <end position="149"/>
    </location>
</feature>
<organism evidence="2 3">
    <name type="scientific">Amphibalanus amphitrite</name>
    <name type="common">Striped barnacle</name>
    <name type="synonym">Balanus amphitrite</name>
    <dbReference type="NCBI Taxonomy" id="1232801"/>
    <lineage>
        <taxon>Eukaryota</taxon>
        <taxon>Metazoa</taxon>
        <taxon>Ecdysozoa</taxon>
        <taxon>Arthropoda</taxon>
        <taxon>Crustacea</taxon>
        <taxon>Multicrustacea</taxon>
        <taxon>Cirripedia</taxon>
        <taxon>Thoracica</taxon>
        <taxon>Thoracicalcarea</taxon>
        <taxon>Balanomorpha</taxon>
        <taxon>Balanoidea</taxon>
        <taxon>Balanidae</taxon>
        <taxon>Amphibalaninae</taxon>
        <taxon>Amphibalanus</taxon>
    </lineage>
</organism>
<sequence>MDNSSASRDAVAYMMKEERAVCAPVETMAADGLTQLPPPPAVLSPAPSTTMSPPLSEPDHRAEHGGRLKFFGKDGRVVLELSHSSDTFEKRWVAVARKTYWTPPTVNARMEQVASFSGTRRTGRARLRRLSRKPTLAAFRPPPLSPPPVAERRPRRKQSPLPAAGRAATLESLVGRLADRRRRPVVRPTQTVRIRTASEPPAPPPPVSAPSSAPPPHSVAASGAFSPLACHQSRYMQYLQAVSAFRGLEHLVPAAPPLPAAYPAYPLVSPLLYSQLSHPTVHRPAPLLARPASPPPPPPPPPRSAAPRHQLPSPAHQASLHSPVVAAALQPEQDAPLNLSRR</sequence>
<evidence type="ECO:0000256" key="1">
    <source>
        <dbReference type="SAM" id="MobiDB-lite"/>
    </source>
</evidence>
<gene>
    <name evidence="2" type="ORF">FJT64_013168</name>
</gene>